<sequence>MASPALHEAIHRAHLERLQSVLLTLCKASPIAQQVLERELLMDEEPASGDEADKQNVLNVTALTAKKTQRSRYVTCKHCHQEFDLAANTEKSCKTHDGPLEPIEDEWIDHDERCHGPIESEENYESFPEGFLWECCERPADAEGCCTDIHYEDADFKPTTKKRKLWPSCE</sequence>
<dbReference type="EMBL" id="MNUE01000027">
    <property type="protein sequence ID" value="OJD33773.1"/>
    <property type="molecule type" value="Genomic_DNA"/>
</dbReference>
<dbReference type="STRING" id="236234.A0A1J9S2A2"/>
<evidence type="ECO:0008006" key="3">
    <source>
        <dbReference type="Google" id="ProtNLM"/>
    </source>
</evidence>
<name>A0A1J9S2A2_9PEZI</name>
<accession>A0A1J9S2A2</accession>
<evidence type="ECO:0000313" key="2">
    <source>
        <dbReference type="Proteomes" id="UP000183809"/>
    </source>
</evidence>
<gene>
    <name evidence="1" type="ORF">BKCO1_2700069</name>
</gene>
<proteinExistence type="predicted"/>
<dbReference type="OrthoDB" id="5422613at2759"/>
<organism evidence="1 2">
    <name type="scientific">Diplodia corticola</name>
    <dbReference type="NCBI Taxonomy" id="236234"/>
    <lineage>
        <taxon>Eukaryota</taxon>
        <taxon>Fungi</taxon>
        <taxon>Dikarya</taxon>
        <taxon>Ascomycota</taxon>
        <taxon>Pezizomycotina</taxon>
        <taxon>Dothideomycetes</taxon>
        <taxon>Dothideomycetes incertae sedis</taxon>
        <taxon>Botryosphaeriales</taxon>
        <taxon>Botryosphaeriaceae</taxon>
        <taxon>Diplodia</taxon>
    </lineage>
</organism>
<dbReference type="GeneID" id="31013862"/>
<dbReference type="AlphaFoldDB" id="A0A1J9S2A2"/>
<keyword evidence="2" id="KW-1185">Reference proteome</keyword>
<dbReference type="RefSeq" id="XP_020130033.1">
    <property type="nucleotide sequence ID" value="XM_020273601.1"/>
</dbReference>
<protein>
    <recommendedName>
        <fullName evidence="3">C2H2-type domain-containing protein</fullName>
    </recommendedName>
</protein>
<reference evidence="1 2" key="1">
    <citation type="submission" date="2016-10" db="EMBL/GenBank/DDBJ databases">
        <title>Proteomics and genomics reveal pathogen-plant mechanisms compatible with a hemibiotrophic lifestyle of Diplodia corticola.</title>
        <authorList>
            <person name="Fernandes I."/>
            <person name="De Jonge R."/>
            <person name="Van De Peer Y."/>
            <person name="Devreese B."/>
            <person name="Alves A."/>
            <person name="Esteves A.C."/>
        </authorList>
    </citation>
    <scope>NUCLEOTIDE SEQUENCE [LARGE SCALE GENOMIC DNA]</scope>
    <source>
        <strain evidence="1 2">CBS 112549</strain>
    </source>
</reference>
<comment type="caution">
    <text evidence="1">The sequence shown here is derived from an EMBL/GenBank/DDBJ whole genome shotgun (WGS) entry which is preliminary data.</text>
</comment>
<dbReference type="PANTHER" id="PTHR38167">
    <property type="entry name" value="C2H2-TYPE DOMAIN-CONTAINING PROTEIN"/>
    <property type="match status" value="1"/>
</dbReference>
<evidence type="ECO:0000313" key="1">
    <source>
        <dbReference type="EMBL" id="OJD33773.1"/>
    </source>
</evidence>
<dbReference type="PANTHER" id="PTHR38167:SF1">
    <property type="entry name" value="C2H2-TYPE DOMAIN-CONTAINING PROTEIN"/>
    <property type="match status" value="1"/>
</dbReference>
<dbReference type="Proteomes" id="UP000183809">
    <property type="component" value="Unassembled WGS sequence"/>
</dbReference>